<organism evidence="1 3">
    <name type="scientific">Burkholderia ubonensis</name>
    <dbReference type="NCBI Taxonomy" id="101571"/>
    <lineage>
        <taxon>Bacteria</taxon>
        <taxon>Pseudomonadati</taxon>
        <taxon>Pseudomonadota</taxon>
        <taxon>Betaproteobacteria</taxon>
        <taxon>Burkholderiales</taxon>
        <taxon>Burkholderiaceae</taxon>
        <taxon>Burkholderia</taxon>
        <taxon>Burkholderia cepacia complex</taxon>
    </lineage>
</organism>
<dbReference type="AlphaFoldDB" id="A0A106PPK0"/>
<protein>
    <submittedName>
        <fullName evidence="1">Uncharacterized protein</fullName>
    </submittedName>
</protein>
<proteinExistence type="predicted"/>
<evidence type="ECO:0000313" key="1">
    <source>
        <dbReference type="EMBL" id="KWA71983.1"/>
    </source>
</evidence>
<reference evidence="2 4" key="2">
    <citation type="submission" date="2015-11" db="EMBL/GenBank/DDBJ databases">
        <authorList>
            <person name="Sahl J."/>
            <person name="Wagner D."/>
            <person name="Keim P."/>
        </authorList>
    </citation>
    <scope>NUCLEOTIDE SEQUENCE [LARGE SCALE GENOMIC DNA]</scope>
    <source>
        <strain evidence="2 4">MSMB1157</strain>
    </source>
</reference>
<dbReference type="Proteomes" id="UP000070119">
    <property type="component" value="Unassembled WGS sequence"/>
</dbReference>
<dbReference type="EMBL" id="LPHD01000202">
    <property type="protein sequence ID" value="KWA71983.1"/>
    <property type="molecule type" value="Genomic_DNA"/>
</dbReference>
<comment type="caution">
    <text evidence="1">The sequence shown here is derived from an EMBL/GenBank/DDBJ whole genome shotgun (WGS) entry which is preliminary data.</text>
</comment>
<evidence type="ECO:0000313" key="2">
    <source>
        <dbReference type="EMBL" id="KWZ58553.1"/>
    </source>
</evidence>
<evidence type="ECO:0000313" key="3">
    <source>
        <dbReference type="Proteomes" id="UP000060630"/>
    </source>
</evidence>
<gene>
    <name evidence="2" type="ORF">WK57_19130</name>
    <name evidence="1" type="ORF">WL29_06750</name>
</gene>
<evidence type="ECO:0000313" key="4">
    <source>
        <dbReference type="Proteomes" id="UP000070119"/>
    </source>
</evidence>
<name>A0A106PPK0_9BURK</name>
<dbReference type="EMBL" id="LNJU01000003">
    <property type="protein sequence ID" value="KWZ58553.1"/>
    <property type="molecule type" value="Genomic_DNA"/>
</dbReference>
<sequence length="195" mass="22103">MISLKWGCRFCHYTAWRRGEIDDFLGYAGAGTGMELGEQLVEVAVAPCRHRQDELERPIVDLNRFDRFEVVQRQQTAISDQHDPPDRVTRQHLLDGRHQRSGFGGIAGEHLMVDRQPVGRLHNAKHDLPGDVALLGEAELAQFVAAHLQISFGADRRQVVEDDRELMINPGINMRQNISCHYMKIAATPSKPLIY</sequence>
<reference evidence="1 3" key="1">
    <citation type="submission" date="2015-11" db="EMBL/GenBank/DDBJ databases">
        <title>Expanding the genomic diversity of Burkholderia species for the development of highly accurate diagnostics.</title>
        <authorList>
            <person name="Sahl J."/>
            <person name="Keim P."/>
            <person name="Wagner D."/>
        </authorList>
    </citation>
    <scope>NUCLEOTIDE SEQUENCE [LARGE SCALE GENOMIC DNA]</scope>
    <source>
        <strain evidence="1 3">MSMB2087WGS</strain>
    </source>
</reference>
<dbReference type="Proteomes" id="UP000060630">
    <property type="component" value="Unassembled WGS sequence"/>
</dbReference>
<accession>A0A106PPK0</accession>